<protein>
    <submittedName>
        <fullName evidence="3">Gfo/Idh/MocA family oxidoreductase</fullName>
    </submittedName>
</protein>
<comment type="caution">
    <text evidence="3">The sequence shown here is derived from an EMBL/GenBank/DDBJ whole genome shotgun (WGS) entry which is preliminary data.</text>
</comment>
<dbReference type="PANTHER" id="PTHR43249">
    <property type="entry name" value="UDP-N-ACETYL-2-AMINO-2-DEOXY-D-GLUCURONATE OXIDASE"/>
    <property type="match status" value="1"/>
</dbReference>
<dbReference type="PANTHER" id="PTHR43249:SF1">
    <property type="entry name" value="D-GLUCOSIDE 3-DEHYDROGENASE"/>
    <property type="match status" value="1"/>
</dbReference>
<dbReference type="Pfam" id="PF01408">
    <property type="entry name" value="GFO_IDH_MocA"/>
    <property type="match status" value="1"/>
</dbReference>
<name>A0ABV5AGE0_9BACL</name>
<dbReference type="InterPro" id="IPR052515">
    <property type="entry name" value="Gfo/Idh/MocA_Oxidoreductase"/>
</dbReference>
<dbReference type="EMBL" id="JBDXSU010000010">
    <property type="protein sequence ID" value="MFB5191332.1"/>
    <property type="molecule type" value="Genomic_DNA"/>
</dbReference>
<dbReference type="RefSeq" id="WP_275473945.1">
    <property type="nucleotide sequence ID" value="NZ_CP162940.1"/>
</dbReference>
<dbReference type="InterPro" id="IPR055170">
    <property type="entry name" value="GFO_IDH_MocA-like_dom"/>
</dbReference>
<reference evidence="3 4" key="1">
    <citation type="journal article" date="2024" name="Int. J. Mol. Sci.">
        <title>Exploration of Alicyclobacillus spp. Genome in Search of Antibiotic Resistance.</title>
        <authorList>
            <person name="Bucka-Kolendo J."/>
            <person name="Kiousi D.E."/>
            <person name="Dekowska A."/>
            <person name="Mikolajczuk-Szczyrba A."/>
            <person name="Karadedos D.M."/>
            <person name="Michael P."/>
            <person name="Galanis A."/>
            <person name="Sokolowska B."/>
        </authorList>
    </citation>
    <scope>NUCLEOTIDE SEQUENCE [LARGE SCALE GENOMIC DNA]</scope>
    <source>
        <strain evidence="3 4">KKP 3000</strain>
    </source>
</reference>
<dbReference type="SUPFAM" id="SSF51735">
    <property type="entry name" value="NAD(P)-binding Rossmann-fold domains"/>
    <property type="match status" value="1"/>
</dbReference>
<dbReference type="SUPFAM" id="SSF55347">
    <property type="entry name" value="Glyceraldehyde-3-phosphate dehydrogenase-like, C-terminal domain"/>
    <property type="match status" value="1"/>
</dbReference>
<feature type="domain" description="GFO/IDH/MocA-like oxidoreductase" evidence="2">
    <location>
        <begin position="140"/>
        <end position="282"/>
    </location>
</feature>
<gene>
    <name evidence="3" type="ORF">KKP3000_000103</name>
</gene>
<dbReference type="Gene3D" id="3.40.50.720">
    <property type="entry name" value="NAD(P)-binding Rossmann-like Domain"/>
    <property type="match status" value="1"/>
</dbReference>
<accession>A0ABV5AGE0</accession>
<dbReference type="InterPro" id="IPR036291">
    <property type="entry name" value="NAD(P)-bd_dom_sf"/>
</dbReference>
<dbReference type="Gene3D" id="3.30.360.10">
    <property type="entry name" value="Dihydrodipicolinate Reductase, domain 2"/>
    <property type="match status" value="1"/>
</dbReference>
<dbReference type="InterPro" id="IPR000683">
    <property type="entry name" value="Gfo/Idh/MocA-like_OxRdtase_N"/>
</dbReference>
<evidence type="ECO:0000259" key="2">
    <source>
        <dbReference type="Pfam" id="PF22725"/>
    </source>
</evidence>
<organism evidence="3 4">
    <name type="scientific">Alicyclobacillus fastidiosus</name>
    <dbReference type="NCBI Taxonomy" id="392011"/>
    <lineage>
        <taxon>Bacteria</taxon>
        <taxon>Bacillati</taxon>
        <taxon>Bacillota</taxon>
        <taxon>Bacilli</taxon>
        <taxon>Bacillales</taxon>
        <taxon>Alicyclobacillaceae</taxon>
        <taxon>Alicyclobacillus</taxon>
    </lineage>
</organism>
<proteinExistence type="predicted"/>
<evidence type="ECO:0000313" key="4">
    <source>
        <dbReference type="Proteomes" id="UP001579974"/>
    </source>
</evidence>
<dbReference type="Proteomes" id="UP001579974">
    <property type="component" value="Unassembled WGS sequence"/>
</dbReference>
<dbReference type="Pfam" id="PF22725">
    <property type="entry name" value="GFO_IDH_MocA_C3"/>
    <property type="match status" value="1"/>
</dbReference>
<keyword evidence="4" id="KW-1185">Reference proteome</keyword>
<evidence type="ECO:0000313" key="3">
    <source>
        <dbReference type="EMBL" id="MFB5191332.1"/>
    </source>
</evidence>
<sequence length="356" mass="39417">MSKLRVGIIGVGSIAKVAHLPSYAKRDDVEVVAFADPEHRRALEEAQTFANVAKCQEPVVYADATAMLAHENLDVVSICTPNSSHVELAIEALRRGVHVLLEKPMATDLEAAKQLAQISEESGKVLMIGMSHRYREDVELMKRYVDGQDLGEVYYAKTRILRRRGTPRGWFTDLQVAGGGPLMDIGVHALDLTWWLMGCPVASKVNGYLQRGIGHDQLDYIQAWKASSSGNEHNEIYTTEDFASAFIRFENGCVLQMEVSWSLNGPQDDALKLELFGTKGGLSLDPLRIYTTQHRALTEFVPTVGMGPFYQREIDHFIHCVKSGVTPCSDATQGLEIVKLLTAISQSSNEGREIEL</sequence>
<evidence type="ECO:0000259" key="1">
    <source>
        <dbReference type="Pfam" id="PF01408"/>
    </source>
</evidence>
<feature type="domain" description="Gfo/Idh/MocA-like oxidoreductase N-terminal" evidence="1">
    <location>
        <begin position="4"/>
        <end position="129"/>
    </location>
</feature>